<evidence type="ECO:0000313" key="3">
    <source>
        <dbReference type="Proteomes" id="UP001186452"/>
    </source>
</evidence>
<dbReference type="Proteomes" id="UP001186452">
    <property type="component" value="Unassembled WGS sequence"/>
</dbReference>
<dbReference type="RefSeq" id="WP_317521391.1">
    <property type="nucleotide sequence ID" value="NZ_JAWJZI010000002.1"/>
</dbReference>
<protein>
    <recommendedName>
        <fullName evidence="4">Flp family type IVb pilin</fullName>
    </recommendedName>
</protein>
<accession>A0ABU3ZEY7</accession>
<sequence length="70" mass="7181">MKGLLDRTKGLLVRLARDDKGASGIEYVLIAAVVVAAVLTLKDNIDSAFTTSSDTLSAAVSSANSTITSP</sequence>
<keyword evidence="1" id="KW-1133">Transmembrane helix</keyword>
<proteinExistence type="predicted"/>
<dbReference type="EMBL" id="JAWJZI010000002">
    <property type="protein sequence ID" value="MDV5168676.1"/>
    <property type="molecule type" value="Genomic_DNA"/>
</dbReference>
<keyword evidence="1" id="KW-0812">Transmembrane</keyword>
<evidence type="ECO:0000256" key="1">
    <source>
        <dbReference type="SAM" id="Phobius"/>
    </source>
</evidence>
<evidence type="ECO:0000313" key="2">
    <source>
        <dbReference type="EMBL" id="MDV5168676.1"/>
    </source>
</evidence>
<comment type="caution">
    <text evidence="2">The sequence shown here is derived from an EMBL/GenBank/DDBJ whole genome shotgun (WGS) entry which is preliminary data.</text>
</comment>
<name>A0ABU3ZEY7_9GAMM</name>
<reference evidence="2 3" key="1">
    <citation type="submission" date="2023-10" db="EMBL/GenBank/DDBJ databases">
        <title>Marine bacteria isolated from horseshoe crab.</title>
        <authorList>
            <person name="Cheng T.H."/>
        </authorList>
    </citation>
    <scope>NUCLEOTIDE SEQUENCE [LARGE SCALE GENOMIC DNA]</scope>
    <source>
        <strain evidence="2 3">HSC6</strain>
    </source>
</reference>
<feature type="transmembrane region" description="Helical" evidence="1">
    <location>
        <begin position="21"/>
        <end position="41"/>
    </location>
</feature>
<keyword evidence="1" id="KW-0472">Membrane</keyword>
<evidence type="ECO:0008006" key="4">
    <source>
        <dbReference type="Google" id="ProtNLM"/>
    </source>
</evidence>
<keyword evidence="3" id="KW-1185">Reference proteome</keyword>
<organism evidence="2 3">
    <name type="scientific">Photobacterium rosenbergii</name>
    <dbReference type="NCBI Taxonomy" id="294936"/>
    <lineage>
        <taxon>Bacteria</taxon>
        <taxon>Pseudomonadati</taxon>
        <taxon>Pseudomonadota</taxon>
        <taxon>Gammaproteobacteria</taxon>
        <taxon>Vibrionales</taxon>
        <taxon>Vibrionaceae</taxon>
        <taxon>Photobacterium</taxon>
    </lineage>
</organism>
<gene>
    <name evidence="2" type="ORF">R2X38_06660</name>
</gene>